<accession>A0A7J7U6I5</accession>
<feature type="region of interest" description="Disordered" evidence="1">
    <location>
        <begin position="1"/>
        <end position="118"/>
    </location>
</feature>
<evidence type="ECO:0000313" key="3">
    <source>
        <dbReference type="Proteomes" id="UP000527355"/>
    </source>
</evidence>
<dbReference type="EMBL" id="JABWUV010000014">
    <property type="protein sequence ID" value="KAF6308480.1"/>
    <property type="molecule type" value="Genomic_DNA"/>
</dbReference>
<name>A0A7J7U6I5_MYOMY</name>
<dbReference type="PANTHER" id="PTHR31077">
    <property type="entry name" value="U4/U6.U5 SMALL NUCLEAR RIBONUCLEOPROTEIN 27 KDA PROTEIN"/>
    <property type="match status" value="1"/>
</dbReference>
<feature type="compositionally biased region" description="Low complexity" evidence="1">
    <location>
        <begin position="23"/>
        <end position="37"/>
    </location>
</feature>
<protein>
    <submittedName>
        <fullName evidence="2">Uncharacterized protein</fullName>
    </submittedName>
</protein>
<dbReference type="PANTHER" id="PTHR31077:SF1">
    <property type="entry name" value="U4_U6.U5 SMALL NUCLEAR RIBONUCLEOPROTEIN 27 KDA PROTEIN"/>
    <property type="match status" value="1"/>
</dbReference>
<evidence type="ECO:0000313" key="2">
    <source>
        <dbReference type="EMBL" id="KAF6308480.1"/>
    </source>
</evidence>
<evidence type="ECO:0000256" key="1">
    <source>
        <dbReference type="SAM" id="MobiDB-lite"/>
    </source>
</evidence>
<feature type="compositionally biased region" description="Basic and acidic residues" evidence="1">
    <location>
        <begin position="94"/>
        <end position="118"/>
    </location>
</feature>
<gene>
    <name evidence="2" type="ORF">mMyoMyo1_018056</name>
</gene>
<comment type="caution">
    <text evidence="2">The sequence shown here is derived from an EMBL/GenBank/DDBJ whole genome shotgun (WGS) entry which is preliminary data.</text>
</comment>
<sequence>MDRSRSQSRSRSRSRSGSRSRSRSPQGGESGSNLEGLGLEHKRSPSTSPEKEPSLQERSPSRERELRRSRSGSPHGRRSRSPRRHRSTSPSPSRLKERRDEEKKETKSKEQEDLEGKTEEEIEMMKVMGFSAFDSTKAGHELQRWIQQTFGFHCVRIEMLKNGCFFLHLDQKSGFCFVFCISYASKQDHSPSL</sequence>
<keyword evidence="3" id="KW-1185">Reference proteome</keyword>
<feature type="compositionally biased region" description="Basic residues" evidence="1">
    <location>
        <begin position="1"/>
        <end position="22"/>
    </location>
</feature>
<dbReference type="Proteomes" id="UP000527355">
    <property type="component" value="Unassembled WGS sequence"/>
</dbReference>
<proteinExistence type="predicted"/>
<feature type="compositionally biased region" description="Basic and acidic residues" evidence="1">
    <location>
        <begin position="38"/>
        <end position="68"/>
    </location>
</feature>
<dbReference type="AlphaFoldDB" id="A0A7J7U6I5"/>
<organism evidence="2 3">
    <name type="scientific">Myotis myotis</name>
    <name type="common">Greater mouse-eared bat</name>
    <name type="synonym">Vespertilio myotis</name>
    <dbReference type="NCBI Taxonomy" id="51298"/>
    <lineage>
        <taxon>Eukaryota</taxon>
        <taxon>Metazoa</taxon>
        <taxon>Chordata</taxon>
        <taxon>Craniata</taxon>
        <taxon>Vertebrata</taxon>
        <taxon>Euteleostomi</taxon>
        <taxon>Mammalia</taxon>
        <taxon>Eutheria</taxon>
        <taxon>Laurasiatheria</taxon>
        <taxon>Chiroptera</taxon>
        <taxon>Yangochiroptera</taxon>
        <taxon>Vespertilionidae</taxon>
        <taxon>Myotis</taxon>
    </lineage>
</organism>
<reference evidence="2 3" key="1">
    <citation type="journal article" date="2020" name="Nature">
        <title>Six reference-quality genomes reveal evolution of bat adaptations.</title>
        <authorList>
            <person name="Jebb D."/>
            <person name="Huang Z."/>
            <person name="Pippel M."/>
            <person name="Hughes G.M."/>
            <person name="Lavrichenko K."/>
            <person name="Devanna P."/>
            <person name="Winkler S."/>
            <person name="Jermiin L.S."/>
            <person name="Skirmuntt E.C."/>
            <person name="Katzourakis A."/>
            <person name="Burkitt-Gray L."/>
            <person name="Ray D.A."/>
            <person name="Sullivan K.A.M."/>
            <person name="Roscito J.G."/>
            <person name="Kirilenko B.M."/>
            <person name="Davalos L.M."/>
            <person name="Corthals A.P."/>
            <person name="Power M.L."/>
            <person name="Jones G."/>
            <person name="Ransome R.D."/>
            <person name="Dechmann D.K.N."/>
            <person name="Locatelli A.G."/>
            <person name="Puechmaille S.J."/>
            <person name="Fedrigo O."/>
            <person name="Jarvis E.D."/>
            <person name="Hiller M."/>
            <person name="Vernes S.C."/>
            <person name="Myers E.W."/>
            <person name="Teeling E.C."/>
        </authorList>
    </citation>
    <scope>NUCLEOTIDE SEQUENCE [LARGE SCALE GENOMIC DNA]</scope>
    <source>
        <strain evidence="2">MMyoMyo1</strain>
        <tissue evidence="2">Flight muscle</tissue>
    </source>
</reference>
<feature type="compositionally biased region" description="Basic residues" evidence="1">
    <location>
        <begin position="69"/>
        <end position="87"/>
    </location>
</feature>
<dbReference type="GO" id="GO:0071011">
    <property type="term" value="C:precatalytic spliceosome"/>
    <property type="evidence" value="ECO:0007669"/>
    <property type="project" value="TreeGrafter"/>
</dbReference>